<gene>
    <name evidence="1" type="ORF">I5731_12710</name>
</gene>
<reference evidence="1" key="1">
    <citation type="submission" date="2020-12" db="EMBL/GenBank/DDBJ databases">
        <title>Methylobrevis albus sp. nov., isolated from fresh water lack sediment.</title>
        <authorList>
            <person name="Zou Q."/>
        </authorList>
    </citation>
    <scope>NUCLEOTIDE SEQUENCE</scope>
    <source>
        <strain evidence="1">L22</strain>
    </source>
</reference>
<dbReference type="Proteomes" id="UP000631694">
    <property type="component" value="Unassembled WGS sequence"/>
</dbReference>
<dbReference type="InterPro" id="IPR036196">
    <property type="entry name" value="Ptyr_pPase_sf"/>
</dbReference>
<dbReference type="EMBL" id="JADZLT010000051">
    <property type="protein sequence ID" value="MBH0238689.1"/>
    <property type="molecule type" value="Genomic_DNA"/>
</dbReference>
<dbReference type="SUPFAM" id="SSF52788">
    <property type="entry name" value="Phosphotyrosine protein phosphatases I"/>
    <property type="match status" value="1"/>
</dbReference>
<dbReference type="AlphaFoldDB" id="A0A931N013"/>
<proteinExistence type="predicted"/>
<protein>
    <recommendedName>
        <fullName evidence="3">Protein-tyrosine-phosphatase</fullName>
    </recommendedName>
</protein>
<name>A0A931N013_9HYPH</name>
<organism evidence="1 2">
    <name type="scientific">Methylobrevis albus</name>
    <dbReference type="NCBI Taxonomy" id="2793297"/>
    <lineage>
        <taxon>Bacteria</taxon>
        <taxon>Pseudomonadati</taxon>
        <taxon>Pseudomonadota</taxon>
        <taxon>Alphaproteobacteria</taxon>
        <taxon>Hyphomicrobiales</taxon>
        <taxon>Pleomorphomonadaceae</taxon>
        <taxon>Methylobrevis</taxon>
    </lineage>
</organism>
<dbReference type="RefSeq" id="WP_197311778.1">
    <property type="nucleotide sequence ID" value="NZ_JADZLT010000051.1"/>
</dbReference>
<accession>A0A931N013</accession>
<evidence type="ECO:0008006" key="3">
    <source>
        <dbReference type="Google" id="ProtNLM"/>
    </source>
</evidence>
<sequence>MKPVAVLFLCETNAAASLIAESYLNARGLGALRAFSAGRVPAAAMLDEARETLAARGLAHAGLGPKDVSIFTLPGAPPVDLVVDLVPEDGVASVVVPGVPRLRWPMAEVSRVPKPLRRQLCEALLDALAVRIECDLARFGTRRDSAGLVA</sequence>
<evidence type="ECO:0000313" key="1">
    <source>
        <dbReference type="EMBL" id="MBH0238689.1"/>
    </source>
</evidence>
<dbReference type="Gene3D" id="3.40.50.2300">
    <property type="match status" value="1"/>
</dbReference>
<evidence type="ECO:0000313" key="2">
    <source>
        <dbReference type="Proteomes" id="UP000631694"/>
    </source>
</evidence>
<keyword evidence="2" id="KW-1185">Reference proteome</keyword>
<comment type="caution">
    <text evidence="1">The sequence shown here is derived from an EMBL/GenBank/DDBJ whole genome shotgun (WGS) entry which is preliminary data.</text>
</comment>